<feature type="region of interest" description="Disordered" evidence="6">
    <location>
        <begin position="527"/>
        <end position="546"/>
    </location>
</feature>
<keyword evidence="2" id="KW-0597">Phosphoprotein</keyword>
<evidence type="ECO:0000256" key="1">
    <source>
        <dbReference type="ARBA" id="ARBA00022468"/>
    </source>
</evidence>
<evidence type="ECO:0000256" key="5">
    <source>
        <dbReference type="ARBA" id="ARBA00077368"/>
    </source>
</evidence>
<organism evidence="8 9">
    <name type="scientific">Pteropus vampyrus</name>
    <name type="common">Large flying fox</name>
    <dbReference type="NCBI Taxonomy" id="132908"/>
    <lineage>
        <taxon>Eukaryota</taxon>
        <taxon>Metazoa</taxon>
        <taxon>Chordata</taxon>
        <taxon>Craniata</taxon>
        <taxon>Vertebrata</taxon>
        <taxon>Euteleostomi</taxon>
        <taxon>Mammalia</taxon>
        <taxon>Eutheria</taxon>
        <taxon>Laurasiatheria</taxon>
        <taxon>Chiroptera</taxon>
        <taxon>Yinpterochiroptera</taxon>
        <taxon>Pteropodoidea</taxon>
        <taxon>Pteropodidae</taxon>
        <taxon>Pteropodinae</taxon>
        <taxon>Pteropus</taxon>
    </lineage>
</organism>
<name>A0A6P3R319_PTEVA</name>
<dbReference type="SUPFAM" id="SSF48350">
    <property type="entry name" value="GTPase activation domain, GAP"/>
    <property type="match status" value="1"/>
</dbReference>
<dbReference type="Proteomes" id="UP000515202">
    <property type="component" value="Unplaced"/>
</dbReference>
<protein>
    <recommendedName>
        <fullName evidence="4">T-cell activation Rho GTPase-activating protein</fullName>
    </recommendedName>
    <alternativeName>
        <fullName evidence="5">T-cell activation GTPase-activating protein</fullName>
    </alternativeName>
</protein>
<keyword evidence="1" id="KW-0343">GTPase activation</keyword>
<dbReference type="SMART" id="SM00324">
    <property type="entry name" value="RhoGAP"/>
    <property type="match status" value="1"/>
</dbReference>
<dbReference type="InterPro" id="IPR000198">
    <property type="entry name" value="RhoGAP_dom"/>
</dbReference>
<feature type="domain" description="Rho-GAP" evidence="7">
    <location>
        <begin position="88"/>
        <end position="277"/>
    </location>
</feature>
<gene>
    <name evidence="9" type="primary">TAGAP</name>
</gene>
<feature type="region of interest" description="Disordered" evidence="6">
    <location>
        <begin position="289"/>
        <end position="505"/>
    </location>
</feature>
<dbReference type="Pfam" id="PF00620">
    <property type="entry name" value="RhoGAP"/>
    <property type="match status" value="1"/>
</dbReference>
<evidence type="ECO:0000313" key="8">
    <source>
        <dbReference type="Proteomes" id="UP000515202"/>
    </source>
</evidence>
<sequence>MKLISSCNASKTLNVNDMETLIECQSESDIKEHPLLASSESEDSICQLIEIKKRKKVLSWPSLMRRLSPLSDFSGSSETELKVSLFDQPLSMICSDDDTLPTPIQDILTILCLKGPSTEGIFRKAANEKARKELKEELNSGGVVDLKSLPVHLLAVVFKDFLRSIPLKLLSCDLFDEWMGALEKQSEEERIEALKQVADKLPRPNLLLLKHLVSVLYLISRSSEVNKMDASNLAICVGPNMLTRENDQNLSFEAQKDLNNKVKTLVEFLIDNCFEIFGENIPAHSSIASDDSLEHTDSSDVSTLQNDSAYDSNDPDAEPPSAAGSPSRLAQVPAGTLVAREPSGPRAWTSRQEPVVGAAARWKSSLGEPDRRYSEPSIASSQECPEGVKTNPKLTRSEDDFTRARPGSRLGNEEAEDPFPEEVFPAAEGQTRSPRDLKVKPWAPGVVPPWGLAPKACSSGSLDASDDSSPVASPSSPKRNFFIRHRSFTKTDKSKPSREIKKHSMSFSFASHKKVLSKTPSLVSVRARGLGQDQARRGPRKESQLAGRVVQEHLSEAQHRPALDASARACALSAEDVFCLVDQRSPGSPPSYQEAIRCQALDLAACGSQTVGSMRARMLSLDAGPPPPLLPFPHGGDSRNMCSPGTPDWHRLLPRTEGWKQSGSGWAAVGATGQGTVMARPELHRPRTVSESRQKDKWDGLVRRCSQPVFEADQLQYAKESYI</sequence>
<reference evidence="9" key="1">
    <citation type="submission" date="2025-08" db="UniProtKB">
        <authorList>
            <consortium name="RefSeq"/>
        </authorList>
    </citation>
    <scope>IDENTIFICATION</scope>
    <source>
        <tissue evidence="9">Kidney</tissue>
    </source>
</reference>
<dbReference type="GO" id="GO:0035023">
    <property type="term" value="P:regulation of Rho protein signal transduction"/>
    <property type="evidence" value="ECO:0007669"/>
    <property type="project" value="InterPro"/>
</dbReference>
<dbReference type="PROSITE" id="PS50238">
    <property type="entry name" value="RHOGAP"/>
    <property type="match status" value="1"/>
</dbReference>
<dbReference type="InterPro" id="IPR008936">
    <property type="entry name" value="Rho_GTPase_activation_prot"/>
</dbReference>
<dbReference type="GO" id="GO:0007165">
    <property type="term" value="P:signal transduction"/>
    <property type="evidence" value="ECO:0007669"/>
    <property type="project" value="InterPro"/>
</dbReference>
<dbReference type="GeneID" id="105302988"/>
<dbReference type="RefSeq" id="XP_011374601.1">
    <property type="nucleotide sequence ID" value="XM_011376299.2"/>
</dbReference>
<dbReference type="CDD" id="cd04402">
    <property type="entry name" value="RhoGAP_ARHGAP20"/>
    <property type="match status" value="1"/>
</dbReference>
<dbReference type="GO" id="GO:0005085">
    <property type="term" value="F:guanyl-nucleotide exchange factor activity"/>
    <property type="evidence" value="ECO:0007669"/>
    <property type="project" value="UniProtKB-KW"/>
</dbReference>
<evidence type="ECO:0000256" key="4">
    <source>
        <dbReference type="ARBA" id="ARBA00074142"/>
    </source>
</evidence>
<dbReference type="CTD" id="117289"/>
<evidence type="ECO:0000256" key="2">
    <source>
        <dbReference type="ARBA" id="ARBA00022553"/>
    </source>
</evidence>
<accession>A0A6P3R319</accession>
<dbReference type="Gene3D" id="1.10.555.10">
    <property type="entry name" value="Rho GTPase activation protein"/>
    <property type="match status" value="1"/>
</dbReference>
<evidence type="ECO:0000256" key="6">
    <source>
        <dbReference type="SAM" id="MobiDB-lite"/>
    </source>
</evidence>
<dbReference type="PANTHER" id="PTHR23179">
    <property type="entry name" value="T-CELL ACTIVATION RHO GTPASE ACTIVATING PROTEIN-RELATED"/>
    <property type="match status" value="1"/>
</dbReference>
<dbReference type="AlphaFoldDB" id="A0A6P3R319"/>
<dbReference type="PANTHER" id="PTHR23179:SF26">
    <property type="entry name" value="T-CELL ACTIVATION RHO GTPASE-ACTIVATING PROTEIN"/>
    <property type="match status" value="1"/>
</dbReference>
<dbReference type="InterPro" id="IPR047886">
    <property type="entry name" value="ARHGAP20-like_RhoGAP"/>
</dbReference>
<keyword evidence="8" id="KW-1185">Reference proteome</keyword>
<feature type="compositionally biased region" description="Polar residues" evidence="6">
    <location>
        <begin position="299"/>
        <end position="311"/>
    </location>
</feature>
<keyword evidence="3" id="KW-0344">Guanine-nucleotide releasing factor</keyword>
<dbReference type="OrthoDB" id="27389at2759"/>
<dbReference type="FunFam" id="1.10.555.10:FF:000036">
    <property type="entry name" value="T-cell activation Rho GTPase-activating protein"/>
    <property type="match status" value="1"/>
</dbReference>
<evidence type="ECO:0000313" key="9">
    <source>
        <dbReference type="RefSeq" id="XP_011374601.1"/>
    </source>
</evidence>
<feature type="compositionally biased region" description="Basic and acidic residues" evidence="6">
    <location>
        <begin position="534"/>
        <end position="543"/>
    </location>
</feature>
<feature type="compositionally biased region" description="Low complexity" evidence="6">
    <location>
        <begin position="458"/>
        <end position="477"/>
    </location>
</feature>
<evidence type="ECO:0000259" key="7">
    <source>
        <dbReference type="PROSITE" id="PS50238"/>
    </source>
</evidence>
<dbReference type="KEGG" id="pvp:105302988"/>
<proteinExistence type="predicted"/>
<evidence type="ECO:0000256" key="3">
    <source>
        <dbReference type="ARBA" id="ARBA00022658"/>
    </source>
</evidence>
<dbReference type="GO" id="GO:0005096">
    <property type="term" value="F:GTPase activator activity"/>
    <property type="evidence" value="ECO:0007669"/>
    <property type="project" value="UniProtKB-KW"/>
</dbReference>
<feature type="compositionally biased region" description="Basic and acidic residues" evidence="6">
    <location>
        <begin position="489"/>
        <end position="499"/>
    </location>
</feature>